<dbReference type="KEGG" id="fal:FRAAL2456"/>
<dbReference type="EMBL" id="CT573213">
    <property type="protein sequence ID" value="CAJ61105.1"/>
    <property type="molecule type" value="Genomic_DNA"/>
</dbReference>
<gene>
    <name evidence="2" type="ordered locus">FRAAL2456</name>
</gene>
<evidence type="ECO:0000313" key="2">
    <source>
        <dbReference type="EMBL" id="CAJ61105.1"/>
    </source>
</evidence>
<dbReference type="STRING" id="326424.FRAAL2456"/>
<sequence length="137" mass="14587">MADAFSTASSAQPILKIEIPDDGDVFRSERLARSLRADLAPVPGLILGPGPAGTPPAQAKAQTKGPAVPTDPTLWIFSATAVGTLSRMVVDVVKAWCARDRHRTVRLVNGEKSVEVTGRPDAAQERIIENFLRDTGS</sequence>
<dbReference type="eggNOG" id="ENOG5034A8H">
    <property type="taxonomic scope" value="Bacteria"/>
</dbReference>
<protein>
    <submittedName>
        <fullName evidence="2">Uncharacterized protein</fullName>
    </submittedName>
</protein>
<reference evidence="2 3" key="1">
    <citation type="journal article" date="2007" name="Genome Res.">
        <title>Genome characteristics of facultatively symbiotic Frankia sp. strains reflect host range and host plant biogeography.</title>
        <authorList>
            <person name="Normand P."/>
            <person name="Lapierre P."/>
            <person name="Tisa L.S."/>
            <person name="Gogarten J.P."/>
            <person name="Alloisio N."/>
            <person name="Bagnarol E."/>
            <person name="Bassi C.A."/>
            <person name="Berry A.M."/>
            <person name="Bickhart D.M."/>
            <person name="Choisne N."/>
            <person name="Couloux A."/>
            <person name="Cournoyer B."/>
            <person name="Cruveiller S."/>
            <person name="Daubin V."/>
            <person name="Demange N."/>
            <person name="Francino M.P."/>
            <person name="Goltsman E."/>
            <person name="Huang Y."/>
            <person name="Kopp O.R."/>
            <person name="Labarre L."/>
            <person name="Lapidus A."/>
            <person name="Lavire C."/>
            <person name="Marechal J."/>
            <person name="Martinez M."/>
            <person name="Mastronunzio J.E."/>
            <person name="Mullin B.C."/>
            <person name="Niemann J."/>
            <person name="Pujic P."/>
            <person name="Rawnsley T."/>
            <person name="Rouy Z."/>
            <person name="Schenowitz C."/>
            <person name="Sellstedt A."/>
            <person name="Tavares F."/>
            <person name="Tomkins J.P."/>
            <person name="Vallenet D."/>
            <person name="Valverde C."/>
            <person name="Wall L.G."/>
            <person name="Wang Y."/>
            <person name="Medigue C."/>
            <person name="Benson D.R."/>
        </authorList>
    </citation>
    <scope>NUCLEOTIDE SEQUENCE [LARGE SCALE GENOMIC DNA]</scope>
    <source>
        <strain evidence="3">DSM 45986 / CECT 9034 / ACN14a</strain>
    </source>
</reference>
<dbReference type="Proteomes" id="UP000000657">
    <property type="component" value="Chromosome"/>
</dbReference>
<dbReference type="AlphaFoldDB" id="Q0RMZ1"/>
<organism evidence="2 3">
    <name type="scientific">Frankia alni (strain DSM 45986 / CECT 9034 / ACN14a)</name>
    <dbReference type="NCBI Taxonomy" id="326424"/>
    <lineage>
        <taxon>Bacteria</taxon>
        <taxon>Bacillati</taxon>
        <taxon>Actinomycetota</taxon>
        <taxon>Actinomycetes</taxon>
        <taxon>Frankiales</taxon>
        <taxon>Frankiaceae</taxon>
        <taxon>Frankia</taxon>
    </lineage>
</organism>
<feature type="region of interest" description="Disordered" evidence="1">
    <location>
        <begin position="46"/>
        <end position="68"/>
    </location>
</feature>
<dbReference type="HOGENOM" id="CLU_1854096_0_0_11"/>
<name>Q0RMZ1_FRAAA</name>
<keyword evidence="3" id="KW-1185">Reference proteome</keyword>
<evidence type="ECO:0000313" key="3">
    <source>
        <dbReference type="Proteomes" id="UP000000657"/>
    </source>
</evidence>
<dbReference type="RefSeq" id="WP_011603613.1">
    <property type="nucleotide sequence ID" value="NC_008278.1"/>
</dbReference>
<evidence type="ECO:0000256" key="1">
    <source>
        <dbReference type="SAM" id="MobiDB-lite"/>
    </source>
</evidence>
<proteinExistence type="predicted"/>
<accession>Q0RMZ1</accession>
<feature type="compositionally biased region" description="Low complexity" evidence="1">
    <location>
        <begin position="46"/>
        <end position="59"/>
    </location>
</feature>